<dbReference type="GO" id="GO:0008757">
    <property type="term" value="F:S-adenosylmethionine-dependent methyltransferase activity"/>
    <property type="evidence" value="ECO:0007669"/>
    <property type="project" value="TreeGrafter"/>
</dbReference>
<dbReference type="InterPro" id="IPR050362">
    <property type="entry name" value="Cation-dep_OMT"/>
</dbReference>
<evidence type="ECO:0000256" key="3">
    <source>
        <dbReference type="ARBA" id="ARBA00022691"/>
    </source>
</evidence>
<organism evidence="6 7">
    <name type="scientific">Carnegiea gigantea</name>
    <dbReference type="NCBI Taxonomy" id="171969"/>
    <lineage>
        <taxon>Eukaryota</taxon>
        <taxon>Viridiplantae</taxon>
        <taxon>Streptophyta</taxon>
        <taxon>Embryophyta</taxon>
        <taxon>Tracheophyta</taxon>
        <taxon>Spermatophyta</taxon>
        <taxon>Magnoliopsida</taxon>
        <taxon>eudicotyledons</taxon>
        <taxon>Gunneridae</taxon>
        <taxon>Pentapetalae</taxon>
        <taxon>Caryophyllales</taxon>
        <taxon>Cactineae</taxon>
        <taxon>Cactaceae</taxon>
        <taxon>Cactoideae</taxon>
        <taxon>Echinocereeae</taxon>
        <taxon>Carnegiea</taxon>
    </lineage>
</organism>
<evidence type="ECO:0000256" key="1">
    <source>
        <dbReference type="ARBA" id="ARBA00022603"/>
    </source>
</evidence>
<sequence>MDSYPNEHPQLKELKTASFTKYGSRSIMSVPADEAQCLSMLLKLTNAKNTLEIGVFVGYSLLSTALPLPDDGKVIAIDPDKEAYEVAMPFIREAGVEHKIEVVESTASPILTDLLNNGKEGTFDFAFVDADKESYIDYHEKLLKLVKVGGVIGYDNTLWWGSVAYPDDVDFFKDFTDHNTEKGRWRQRIREQIKKFNSYLASDPRVETTLLSIVDGLTLCRRKY</sequence>
<comment type="caution">
    <text evidence="6">The sequence shown here is derived from an EMBL/GenBank/DDBJ whole genome shotgun (WGS) entry which is preliminary data.</text>
</comment>
<dbReference type="Pfam" id="PF01596">
    <property type="entry name" value="Methyltransf_3"/>
    <property type="match status" value="1"/>
</dbReference>
<gene>
    <name evidence="6" type="ORF">Cgig2_027073</name>
</gene>
<keyword evidence="3" id="KW-0949">S-adenosyl-L-methionine</keyword>
<dbReference type="AlphaFoldDB" id="A0A9Q1K9I3"/>
<dbReference type="EMBL" id="JAKOGI010000229">
    <property type="protein sequence ID" value="KAJ8439147.1"/>
    <property type="molecule type" value="Genomic_DNA"/>
</dbReference>
<evidence type="ECO:0000313" key="7">
    <source>
        <dbReference type="Proteomes" id="UP001153076"/>
    </source>
</evidence>
<reference evidence="6" key="1">
    <citation type="submission" date="2022-04" db="EMBL/GenBank/DDBJ databases">
        <title>Carnegiea gigantea Genome sequencing and assembly v2.</title>
        <authorList>
            <person name="Copetti D."/>
            <person name="Sanderson M.J."/>
            <person name="Burquez A."/>
            <person name="Wojciechowski M.F."/>
        </authorList>
    </citation>
    <scope>NUCLEOTIDE SEQUENCE</scope>
    <source>
        <strain evidence="6">SGP5-SGP5p</strain>
        <tissue evidence="6">Aerial part</tissue>
    </source>
</reference>
<dbReference type="Proteomes" id="UP001153076">
    <property type="component" value="Unassembled WGS sequence"/>
</dbReference>
<dbReference type="SUPFAM" id="SSF53335">
    <property type="entry name" value="S-adenosyl-L-methionine-dependent methyltransferases"/>
    <property type="match status" value="1"/>
</dbReference>
<dbReference type="PANTHER" id="PTHR10509">
    <property type="entry name" value="O-METHYLTRANSFERASE-RELATED"/>
    <property type="match status" value="1"/>
</dbReference>
<dbReference type="GO" id="GO:0008171">
    <property type="term" value="F:O-methyltransferase activity"/>
    <property type="evidence" value="ECO:0007669"/>
    <property type="project" value="InterPro"/>
</dbReference>
<dbReference type="Gene3D" id="3.40.50.150">
    <property type="entry name" value="Vaccinia Virus protein VP39"/>
    <property type="match status" value="1"/>
</dbReference>
<dbReference type="InterPro" id="IPR029063">
    <property type="entry name" value="SAM-dependent_MTases_sf"/>
</dbReference>
<evidence type="ECO:0000256" key="2">
    <source>
        <dbReference type="ARBA" id="ARBA00022679"/>
    </source>
</evidence>
<proteinExistence type="inferred from homology"/>
<dbReference type="GO" id="GO:0046872">
    <property type="term" value="F:metal ion binding"/>
    <property type="evidence" value="ECO:0007669"/>
    <property type="project" value="UniProtKB-KW"/>
</dbReference>
<dbReference type="GO" id="GO:0032259">
    <property type="term" value="P:methylation"/>
    <property type="evidence" value="ECO:0007669"/>
    <property type="project" value="UniProtKB-KW"/>
</dbReference>
<evidence type="ECO:0008006" key="8">
    <source>
        <dbReference type="Google" id="ProtNLM"/>
    </source>
</evidence>
<accession>A0A9Q1K9I3</accession>
<protein>
    <recommendedName>
        <fullName evidence="8">Caffeoyl-CoA O-methyltransferase</fullName>
    </recommendedName>
</protein>
<dbReference type="PROSITE" id="PS51682">
    <property type="entry name" value="SAM_OMT_I"/>
    <property type="match status" value="1"/>
</dbReference>
<keyword evidence="4" id="KW-0479">Metal-binding</keyword>
<keyword evidence="7" id="KW-1185">Reference proteome</keyword>
<dbReference type="PANTHER" id="PTHR10509:SF34">
    <property type="entry name" value="TAPETUM-SPECIFIC METHYLTRANSFERASE 1"/>
    <property type="match status" value="1"/>
</dbReference>
<dbReference type="InterPro" id="IPR002935">
    <property type="entry name" value="SAM_O-MeTrfase"/>
</dbReference>
<dbReference type="OrthoDB" id="10251242at2759"/>
<evidence type="ECO:0000256" key="5">
    <source>
        <dbReference type="ARBA" id="ARBA00023453"/>
    </source>
</evidence>
<comment type="similarity">
    <text evidence="5">Belongs to the class I-like SAM-binding methyltransferase superfamily. Cation-dependent O-methyltransferase family.</text>
</comment>
<keyword evidence="2" id="KW-0808">Transferase</keyword>
<name>A0A9Q1K9I3_9CARY</name>
<evidence type="ECO:0000313" key="6">
    <source>
        <dbReference type="EMBL" id="KAJ8439147.1"/>
    </source>
</evidence>
<evidence type="ECO:0000256" key="4">
    <source>
        <dbReference type="ARBA" id="ARBA00022723"/>
    </source>
</evidence>
<dbReference type="CDD" id="cd02440">
    <property type="entry name" value="AdoMet_MTases"/>
    <property type="match status" value="1"/>
</dbReference>
<keyword evidence="1" id="KW-0489">Methyltransferase</keyword>